<proteinExistence type="predicted"/>
<evidence type="ECO:0000313" key="2">
    <source>
        <dbReference type="EMBL" id="KAK5967897.1"/>
    </source>
</evidence>
<keyword evidence="3" id="KW-1185">Reference proteome</keyword>
<accession>A0AAN8EXA7</accession>
<comment type="caution">
    <text evidence="2">The sequence shown here is derived from an EMBL/GenBank/DDBJ whole genome shotgun (WGS) entry which is preliminary data.</text>
</comment>
<gene>
    <name evidence="2" type="ORF">GCK32_021021</name>
</gene>
<feature type="compositionally biased region" description="Basic residues" evidence="1">
    <location>
        <begin position="8"/>
        <end position="29"/>
    </location>
</feature>
<evidence type="ECO:0000256" key="1">
    <source>
        <dbReference type="SAM" id="MobiDB-lite"/>
    </source>
</evidence>
<sequence>MRSPLSVKRPHTNQHATNTRRNRGKLVKNARMRRKQWAHALIYSPDVAAKRQTFHVTAQAPVQKEVCRSQLSGDCIVIR</sequence>
<feature type="region of interest" description="Disordered" evidence="1">
    <location>
        <begin position="1"/>
        <end position="29"/>
    </location>
</feature>
<evidence type="ECO:0000313" key="3">
    <source>
        <dbReference type="Proteomes" id="UP001331761"/>
    </source>
</evidence>
<dbReference type="AlphaFoldDB" id="A0AAN8EXA7"/>
<organism evidence="2 3">
    <name type="scientific">Trichostrongylus colubriformis</name>
    <name type="common">Black scour worm</name>
    <dbReference type="NCBI Taxonomy" id="6319"/>
    <lineage>
        <taxon>Eukaryota</taxon>
        <taxon>Metazoa</taxon>
        <taxon>Ecdysozoa</taxon>
        <taxon>Nematoda</taxon>
        <taxon>Chromadorea</taxon>
        <taxon>Rhabditida</taxon>
        <taxon>Rhabditina</taxon>
        <taxon>Rhabditomorpha</taxon>
        <taxon>Strongyloidea</taxon>
        <taxon>Trichostrongylidae</taxon>
        <taxon>Trichostrongylus</taxon>
    </lineage>
</organism>
<reference evidence="2 3" key="1">
    <citation type="submission" date="2019-10" db="EMBL/GenBank/DDBJ databases">
        <title>Assembly and Annotation for the nematode Trichostrongylus colubriformis.</title>
        <authorList>
            <person name="Martin J."/>
        </authorList>
    </citation>
    <scope>NUCLEOTIDE SEQUENCE [LARGE SCALE GENOMIC DNA]</scope>
    <source>
        <strain evidence="2">G859</strain>
        <tissue evidence="2">Whole worm</tissue>
    </source>
</reference>
<dbReference type="Pfam" id="PF04747">
    <property type="entry name" value="DUF612"/>
    <property type="match status" value="1"/>
</dbReference>
<dbReference type="EMBL" id="WIXE01021960">
    <property type="protein sequence ID" value="KAK5967897.1"/>
    <property type="molecule type" value="Genomic_DNA"/>
</dbReference>
<protein>
    <submittedName>
        <fullName evidence="2">Uncharacterized protein</fullName>
    </submittedName>
</protein>
<dbReference type="InterPro" id="IPR006836">
    <property type="entry name" value="DUF612"/>
</dbReference>
<name>A0AAN8EXA7_TRICO</name>
<dbReference type="Proteomes" id="UP001331761">
    <property type="component" value="Unassembled WGS sequence"/>
</dbReference>